<keyword evidence="4" id="KW-1185">Reference proteome</keyword>
<evidence type="ECO:0000313" key="3">
    <source>
        <dbReference type="EMBL" id="MED6226664.1"/>
    </source>
</evidence>
<feature type="compositionally biased region" description="Pro residues" evidence="2">
    <location>
        <begin position="18"/>
        <end position="29"/>
    </location>
</feature>
<feature type="compositionally biased region" description="Basic and acidic residues" evidence="2">
    <location>
        <begin position="117"/>
        <end position="127"/>
    </location>
</feature>
<dbReference type="EMBL" id="JASCZI010275947">
    <property type="protein sequence ID" value="MED6226664.1"/>
    <property type="molecule type" value="Genomic_DNA"/>
</dbReference>
<reference evidence="3 4" key="1">
    <citation type="journal article" date="2023" name="Plants (Basel)">
        <title>Bridging the Gap: Combining Genomics and Transcriptomics Approaches to Understand Stylosanthes scabra, an Orphan Legume from the Brazilian Caatinga.</title>
        <authorList>
            <person name="Ferreira-Neto J.R.C."/>
            <person name="da Silva M.D."/>
            <person name="Binneck E."/>
            <person name="de Melo N.F."/>
            <person name="da Silva R.H."/>
            <person name="de Melo A.L.T.M."/>
            <person name="Pandolfi V."/>
            <person name="Bustamante F.O."/>
            <person name="Brasileiro-Vidal A.C."/>
            <person name="Benko-Iseppon A.M."/>
        </authorList>
    </citation>
    <scope>NUCLEOTIDE SEQUENCE [LARGE SCALE GENOMIC DNA]</scope>
    <source>
        <tissue evidence="3">Leaves</tissue>
    </source>
</reference>
<sequence>MRGLPREEAKRQQESFQQPPPPVLSPLMPPSSIEAALEKLTQSIASFVQNTHSFMSETRSTLKNQESALRNLENQVGQLAKDLGQLTRSTKTFPSDTVVNPREECKATRVMMVEETQLKEESVETEPKTTMITPSPPPRPKSLIGKPNPLSKFLEVFSCLEVNMPLLRNLREMRAYVHSMKELLLKKRTLKKGDTVVMTKECS</sequence>
<gene>
    <name evidence="3" type="ORF">PIB30_106097</name>
</gene>
<feature type="region of interest" description="Disordered" evidence="2">
    <location>
        <begin position="1"/>
        <end position="29"/>
    </location>
</feature>
<accession>A0ABU6ZXD9</accession>
<proteinExistence type="predicted"/>
<keyword evidence="1" id="KW-0175">Coiled coil</keyword>
<evidence type="ECO:0000313" key="4">
    <source>
        <dbReference type="Proteomes" id="UP001341840"/>
    </source>
</evidence>
<feature type="coiled-coil region" evidence="1">
    <location>
        <begin position="55"/>
        <end position="89"/>
    </location>
</feature>
<evidence type="ECO:0000256" key="2">
    <source>
        <dbReference type="SAM" id="MobiDB-lite"/>
    </source>
</evidence>
<name>A0ABU6ZXD9_9FABA</name>
<feature type="compositionally biased region" description="Basic and acidic residues" evidence="2">
    <location>
        <begin position="1"/>
        <end position="13"/>
    </location>
</feature>
<feature type="region of interest" description="Disordered" evidence="2">
    <location>
        <begin position="117"/>
        <end position="142"/>
    </location>
</feature>
<evidence type="ECO:0000256" key="1">
    <source>
        <dbReference type="SAM" id="Coils"/>
    </source>
</evidence>
<comment type="caution">
    <text evidence="3">The sequence shown here is derived from an EMBL/GenBank/DDBJ whole genome shotgun (WGS) entry which is preliminary data.</text>
</comment>
<organism evidence="3 4">
    <name type="scientific">Stylosanthes scabra</name>
    <dbReference type="NCBI Taxonomy" id="79078"/>
    <lineage>
        <taxon>Eukaryota</taxon>
        <taxon>Viridiplantae</taxon>
        <taxon>Streptophyta</taxon>
        <taxon>Embryophyta</taxon>
        <taxon>Tracheophyta</taxon>
        <taxon>Spermatophyta</taxon>
        <taxon>Magnoliopsida</taxon>
        <taxon>eudicotyledons</taxon>
        <taxon>Gunneridae</taxon>
        <taxon>Pentapetalae</taxon>
        <taxon>rosids</taxon>
        <taxon>fabids</taxon>
        <taxon>Fabales</taxon>
        <taxon>Fabaceae</taxon>
        <taxon>Papilionoideae</taxon>
        <taxon>50 kb inversion clade</taxon>
        <taxon>dalbergioids sensu lato</taxon>
        <taxon>Dalbergieae</taxon>
        <taxon>Pterocarpus clade</taxon>
        <taxon>Stylosanthes</taxon>
    </lineage>
</organism>
<dbReference type="Proteomes" id="UP001341840">
    <property type="component" value="Unassembled WGS sequence"/>
</dbReference>
<protein>
    <submittedName>
        <fullName evidence="3">Uncharacterized protein</fullName>
    </submittedName>
</protein>